<evidence type="ECO:0000256" key="3">
    <source>
        <dbReference type="ARBA" id="ARBA00022490"/>
    </source>
</evidence>
<comment type="subcellular location">
    <subcellularLocation>
        <location evidence="1">Cytoplasm</location>
    </subcellularLocation>
</comment>
<keyword evidence="3" id="KW-0963">Cytoplasm</keyword>
<organism evidence="6 7">
    <name type="scientific">Pseudomonas gingeri</name>
    <dbReference type="NCBI Taxonomy" id="117681"/>
    <lineage>
        <taxon>Bacteria</taxon>
        <taxon>Pseudomonadati</taxon>
        <taxon>Pseudomonadota</taxon>
        <taxon>Gammaproteobacteria</taxon>
        <taxon>Pseudomonadales</taxon>
        <taxon>Pseudomonadaceae</taxon>
        <taxon>Pseudomonas</taxon>
    </lineage>
</organism>
<protein>
    <submittedName>
        <fullName evidence="6">Universal stress protein</fullName>
    </submittedName>
</protein>
<name>A0A7Y7Y8W9_9PSED</name>
<comment type="similarity">
    <text evidence="2">Belongs to the universal stress protein A family.</text>
</comment>
<dbReference type="EMBL" id="JACAQD010000006">
    <property type="protein sequence ID" value="NWC31961.1"/>
    <property type="molecule type" value="Genomic_DNA"/>
</dbReference>
<evidence type="ECO:0000313" key="7">
    <source>
        <dbReference type="Proteomes" id="UP000520592"/>
    </source>
</evidence>
<evidence type="ECO:0000313" key="6">
    <source>
        <dbReference type="EMBL" id="NWC31961.1"/>
    </source>
</evidence>
<dbReference type="SUPFAM" id="SSF52402">
    <property type="entry name" value="Adenine nucleotide alpha hydrolases-like"/>
    <property type="match status" value="2"/>
</dbReference>
<gene>
    <name evidence="6" type="ORF">HX876_06145</name>
</gene>
<dbReference type="RefSeq" id="WP_177061198.1">
    <property type="nucleotide sequence ID" value="NZ_JACAPS010000036.1"/>
</dbReference>
<dbReference type="PANTHER" id="PTHR47892">
    <property type="entry name" value="UNIVERSAL STRESS PROTEIN E"/>
    <property type="match status" value="1"/>
</dbReference>
<evidence type="ECO:0000256" key="4">
    <source>
        <dbReference type="ARBA" id="ARBA00037131"/>
    </source>
</evidence>
<dbReference type="Proteomes" id="UP000520592">
    <property type="component" value="Unassembled WGS sequence"/>
</dbReference>
<feature type="domain" description="UspA" evidence="5">
    <location>
        <begin position="19"/>
        <end position="145"/>
    </location>
</feature>
<comment type="caution">
    <text evidence="6">The sequence shown here is derived from an EMBL/GenBank/DDBJ whole genome shotgun (WGS) entry which is preliminary data.</text>
</comment>
<dbReference type="Pfam" id="PF00582">
    <property type="entry name" value="Usp"/>
    <property type="match status" value="2"/>
</dbReference>
<dbReference type="AlphaFoldDB" id="A0A7Y7Y8W9"/>
<dbReference type="PANTHER" id="PTHR47892:SF1">
    <property type="entry name" value="UNIVERSAL STRESS PROTEIN E"/>
    <property type="match status" value="1"/>
</dbReference>
<dbReference type="InterPro" id="IPR006016">
    <property type="entry name" value="UspA"/>
</dbReference>
<reference evidence="6 7" key="1">
    <citation type="submission" date="2020-04" db="EMBL/GenBank/DDBJ databases">
        <title>Molecular characterization of pseudomonads from Agaricus bisporus reveal novel blotch 2 pathogens in Western Europe.</title>
        <authorList>
            <person name="Taparia T."/>
            <person name="Krijger M."/>
            <person name="Haynes E."/>
            <person name="Elpinstone J.G."/>
            <person name="Noble R."/>
            <person name="Van Der Wolf J."/>
        </authorList>
    </citation>
    <scope>NUCLEOTIDE SEQUENCE [LARGE SCALE GENOMIC DNA]</scope>
    <source>
        <strain evidence="6 7">IPO3737</strain>
    </source>
</reference>
<evidence type="ECO:0000259" key="5">
    <source>
        <dbReference type="Pfam" id="PF00582"/>
    </source>
</evidence>
<feature type="domain" description="UspA" evidence="5">
    <location>
        <begin position="155"/>
        <end position="297"/>
    </location>
</feature>
<sequence length="316" mass="35146">MSERPRLLMIAPAQLRESPAFERTQALARAMNASVRLVAFVSLDESLPLDLIATEQVQDAREHYLSYYLDWLENRAGIMRGQGVEVACEVVCNALPLGSLLDYLHRVRPDLVIKDAHEEPMLKRIFFTPQDWQLLRDSPVPVHLVTPAGAALPHKILAAVDVLRDDVMTRELNEQIIDSARRLAAQCKCPLHLLAVYDWTALYVADIGVGRVPVSVSPSYDERKSKFQHLADHHGIHKDNRHFVVGAPGKAIDEYVHKNAYDLLVLGSVSHRGLNKLLGSTAQNLLYQPPCSLLVVKPAELATGATVRRSTDAIVP</sequence>
<evidence type="ECO:0000256" key="2">
    <source>
        <dbReference type="ARBA" id="ARBA00008791"/>
    </source>
</evidence>
<dbReference type="GO" id="GO:0005737">
    <property type="term" value="C:cytoplasm"/>
    <property type="evidence" value="ECO:0007669"/>
    <property type="project" value="UniProtKB-SubCell"/>
</dbReference>
<comment type="function">
    <text evidence="4">Required for resistance to DNA-damaging agents.</text>
</comment>
<dbReference type="Gene3D" id="3.40.50.12370">
    <property type="match status" value="1"/>
</dbReference>
<accession>A0A7Y7Y8W9</accession>
<proteinExistence type="inferred from homology"/>
<evidence type="ECO:0000256" key="1">
    <source>
        <dbReference type="ARBA" id="ARBA00004496"/>
    </source>
</evidence>